<feature type="transmembrane region" description="Helical" evidence="10">
    <location>
        <begin position="62"/>
        <end position="80"/>
    </location>
</feature>
<keyword evidence="6 10" id="KW-1133">Transmembrane helix</keyword>
<dbReference type="EnsemblMetazoa" id="XM_014403050.2">
    <property type="protein sequence ID" value="XP_014258536.1"/>
    <property type="gene ID" value="LOC106672005"/>
</dbReference>
<evidence type="ECO:0000256" key="7">
    <source>
        <dbReference type="ARBA" id="ARBA00023136"/>
    </source>
</evidence>
<gene>
    <name evidence="11" type="primary">106672005</name>
</gene>
<evidence type="ECO:0000256" key="1">
    <source>
        <dbReference type="ARBA" id="ARBA00004651"/>
    </source>
</evidence>
<comment type="subcellular location">
    <subcellularLocation>
        <location evidence="1 10">Cell membrane</location>
        <topology evidence="1 10">Multi-pass membrane protein</topology>
    </subcellularLocation>
</comment>
<dbReference type="Proteomes" id="UP000494040">
    <property type="component" value="Unassembled WGS sequence"/>
</dbReference>
<accession>A0A8I6S8H8</accession>
<sequence>MQSKCIKFARLGLQLAGIIPMKNSYNHFFSFKLLSFNGKLTMLVCGIISFMFAIQSELTKSFTAWAIFSVSVQLVLKQYTTHKNDFAKMLDDADRLLESVLTDQKAREIFEPMDSIRIKFCKVFVYSLLCYMPLNFFSNVLDYFSGRPLRNPFQLWTPFSSILLSFVFHSYILSMAIITESSYLNSIASVSLHVVSCLKILSHRLSKQPQFISKKVERETIKIHSDVIQLVALMNKNYGAMITLEILSASLQACFTGYQILVGLENLDSNLLVFFVVFIFIWELPFIICYCGQEIETESETILRALYQNLWHQRSPENRKTVFFQMLMMSKPLKLHFRNFIVFNFAQLGGVLQSAYTAMAMMRLLFI</sequence>
<keyword evidence="5 10" id="KW-0552">Olfaction</keyword>
<dbReference type="KEGG" id="clec:106672005"/>
<dbReference type="EnsemblMetazoa" id="XM_014403048.2">
    <property type="protein sequence ID" value="XP_014258534.1"/>
    <property type="gene ID" value="LOC106672005"/>
</dbReference>
<dbReference type="OrthoDB" id="8185860at2759"/>
<feature type="transmembrane region" description="Helical" evidence="10">
    <location>
        <begin position="123"/>
        <end position="141"/>
    </location>
</feature>
<evidence type="ECO:0000256" key="9">
    <source>
        <dbReference type="ARBA" id="ARBA00023224"/>
    </source>
</evidence>
<keyword evidence="7 10" id="KW-0472">Membrane</keyword>
<feature type="transmembrane region" description="Helical" evidence="10">
    <location>
        <begin position="335"/>
        <end position="356"/>
    </location>
</feature>
<dbReference type="GO" id="GO:0005886">
    <property type="term" value="C:plasma membrane"/>
    <property type="evidence" value="ECO:0007669"/>
    <property type="project" value="UniProtKB-SubCell"/>
</dbReference>
<dbReference type="GO" id="GO:0004984">
    <property type="term" value="F:olfactory receptor activity"/>
    <property type="evidence" value="ECO:0007669"/>
    <property type="project" value="InterPro"/>
</dbReference>
<dbReference type="PANTHER" id="PTHR21137">
    <property type="entry name" value="ODORANT RECEPTOR"/>
    <property type="match status" value="1"/>
</dbReference>
<proteinExistence type="inferred from homology"/>
<name>A0A8I6S8H8_CIMLE</name>
<feature type="transmembrane region" description="Helical" evidence="10">
    <location>
        <begin position="153"/>
        <end position="173"/>
    </location>
</feature>
<dbReference type="EnsemblMetazoa" id="XM_014403047.2">
    <property type="protein sequence ID" value="XP_014258533.1"/>
    <property type="gene ID" value="LOC106672005"/>
</dbReference>
<feature type="transmembrane region" description="Helical" evidence="10">
    <location>
        <begin position="238"/>
        <end position="260"/>
    </location>
</feature>
<keyword evidence="8 10" id="KW-0675">Receptor</keyword>
<organism evidence="11 12">
    <name type="scientific">Cimex lectularius</name>
    <name type="common">Bed bug</name>
    <name type="synonym">Acanthia lectularia</name>
    <dbReference type="NCBI Taxonomy" id="79782"/>
    <lineage>
        <taxon>Eukaryota</taxon>
        <taxon>Metazoa</taxon>
        <taxon>Ecdysozoa</taxon>
        <taxon>Arthropoda</taxon>
        <taxon>Hexapoda</taxon>
        <taxon>Insecta</taxon>
        <taxon>Pterygota</taxon>
        <taxon>Neoptera</taxon>
        <taxon>Paraneoptera</taxon>
        <taxon>Hemiptera</taxon>
        <taxon>Heteroptera</taxon>
        <taxon>Panheteroptera</taxon>
        <taxon>Cimicomorpha</taxon>
        <taxon>Cimicidae</taxon>
        <taxon>Cimex</taxon>
    </lineage>
</organism>
<evidence type="ECO:0000256" key="10">
    <source>
        <dbReference type="RuleBase" id="RU351113"/>
    </source>
</evidence>
<keyword evidence="12" id="KW-1185">Reference proteome</keyword>
<evidence type="ECO:0000256" key="4">
    <source>
        <dbReference type="ARBA" id="ARBA00022692"/>
    </source>
</evidence>
<keyword evidence="3 10" id="KW-0716">Sensory transduction</keyword>
<evidence type="ECO:0000313" key="11">
    <source>
        <dbReference type="EnsemblMetazoa" id="XP_014258536.1"/>
    </source>
</evidence>
<reference evidence="11" key="1">
    <citation type="submission" date="2022-01" db="UniProtKB">
        <authorList>
            <consortium name="EnsemblMetazoa"/>
        </authorList>
    </citation>
    <scope>IDENTIFICATION</scope>
</reference>
<dbReference type="AlphaFoldDB" id="A0A8I6S8H8"/>
<evidence type="ECO:0000256" key="5">
    <source>
        <dbReference type="ARBA" id="ARBA00022725"/>
    </source>
</evidence>
<dbReference type="OMA" id="IAMELAF"/>
<evidence type="ECO:0000256" key="8">
    <source>
        <dbReference type="ARBA" id="ARBA00023170"/>
    </source>
</evidence>
<dbReference type="GO" id="GO:0007165">
    <property type="term" value="P:signal transduction"/>
    <property type="evidence" value="ECO:0007669"/>
    <property type="project" value="UniProtKB-KW"/>
</dbReference>
<feature type="transmembrane region" description="Helical" evidence="10">
    <location>
        <begin position="272"/>
        <end position="292"/>
    </location>
</feature>
<evidence type="ECO:0000256" key="6">
    <source>
        <dbReference type="ARBA" id="ARBA00022989"/>
    </source>
</evidence>
<comment type="similarity">
    <text evidence="10">Belongs to the insect chemoreceptor superfamily. Heteromeric odorant receptor channel (TC 1.A.69) family.</text>
</comment>
<dbReference type="InterPro" id="IPR004117">
    <property type="entry name" value="7tm6_olfct_rcpt"/>
</dbReference>
<dbReference type="PANTHER" id="PTHR21137:SF35">
    <property type="entry name" value="ODORANT RECEPTOR 19A-RELATED"/>
    <property type="match status" value="1"/>
</dbReference>
<keyword evidence="2" id="KW-1003">Cell membrane</keyword>
<evidence type="ECO:0000256" key="3">
    <source>
        <dbReference type="ARBA" id="ARBA00022606"/>
    </source>
</evidence>
<keyword evidence="9 10" id="KW-0807">Transducer</keyword>
<dbReference type="GO" id="GO:0005549">
    <property type="term" value="F:odorant binding"/>
    <property type="evidence" value="ECO:0007669"/>
    <property type="project" value="InterPro"/>
</dbReference>
<keyword evidence="4 10" id="KW-0812">Transmembrane</keyword>
<evidence type="ECO:0000313" key="12">
    <source>
        <dbReference type="Proteomes" id="UP000494040"/>
    </source>
</evidence>
<feature type="transmembrane region" description="Helical" evidence="10">
    <location>
        <begin position="40"/>
        <end position="56"/>
    </location>
</feature>
<protein>
    <recommendedName>
        <fullName evidence="10">Odorant receptor</fullName>
    </recommendedName>
</protein>
<evidence type="ECO:0000256" key="2">
    <source>
        <dbReference type="ARBA" id="ARBA00022475"/>
    </source>
</evidence>
<dbReference type="Pfam" id="PF02949">
    <property type="entry name" value="7tm_6"/>
    <property type="match status" value="1"/>
</dbReference>